<dbReference type="Pfam" id="PF00171">
    <property type="entry name" value="Aldedh"/>
    <property type="match status" value="1"/>
</dbReference>
<dbReference type="GO" id="GO:0005737">
    <property type="term" value="C:cytoplasm"/>
    <property type="evidence" value="ECO:0007669"/>
    <property type="project" value="TreeGrafter"/>
</dbReference>
<dbReference type="InterPro" id="IPR016162">
    <property type="entry name" value="Ald_DH_N"/>
</dbReference>
<evidence type="ECO:0000256" key="6">
    <source>
        <dbReference type="PROSITE-ProRule" id="PRU10007"/>
    </source>
</evidence>
<protein>
    <recommendedName>
        <fullName evidence="4">Aldehyde dehydrogenase</fullName>
    </recommendedName>
</protein>
<evidence type="ECO:0000256" key="5">
    <source>
        <dbReference type="PIRSR" id="PIRSR036492-1"/>
    </source>
</evidence>
<dbReference type="CDD" id="cd07133">
    <property type="entry name" value="ALDH_CALDH_CalB"/>
    <property type="match status" value="1"/>
</dbReference>
<proteinExistence type="inferred from homology"/>
<dbReference type="InterPro" id="IPR015590">
    <property type="entry name" value="Aldehyde_DH_dom"/>
</dbReference>
<dbReference type="AlphaFoldDB" id="A0A5B0X454"/>
<evidence type="ECO:0000256" key="4">
    <source>
        <dbReference type="PIRNR" id="PIRNR036492"/>
    </source>
</evidence>
<organism evidence="9 10">
    <name type="scientific">Pseudohalioglobus sediminis</name>
    <dbReference type="NCBI Taxonomy" id="2606449"/>
    <lineage>
        <taxon>Bacteria</taxon>
        <taxon>Pseudomonadati</taxon>
        <taxon>Pseudomonadota</taxon>
        <taxon>Gammaproteobacteria</taxon>
        <taxon>Cellvibrionales</taxon>
        <taxon>Halieaceae</taxon>
        <taxon>Pseudohalioglobus</taxon>
    </lineage>
</organism>
<dbReference type="PANTHER" id="PTHR43570">
    <property type="entry name" value="ALDEHYDE DEHYDROGENASE"/>
    <property type="match status" value="1"/>
</dbReference>
<dbReference type="Proteomes" id="UP000323708">
    <property type="component" value="Unassembled WGS sequence"/>
</dbReference>
<comment type="similarity">
    <text evidence="1 4 7">Belongs to the aldehyde dehydrogenase family.</text>
</comment>
<evidence type="ECO:0000259" key="8">
    <source>
        <dbReference type="Pfam" id="PF00171"/>
    </source>
</evidence>
<dbReference type="SUPFAM" id="SSF53720">
    <property type="entry name" value="ALDH-like"/>
    <property type="match status" value="1"/>
</dbReference>
<evidence type="ECO:0000256" key="7">
    <source>
        <dbReference type="RuleBase" id="RU003345"/>
    </source>
</evidence>
<keyword evidence="10" id="KW-1185">Reference proteome</keyword>
<comment type="caution">
    <text evidence="9">The sequence shown here is derived from an EMBL/GenBank/DDBJ whole genome shotgun (WGS) entry which is preliminary data.</text>
</comment>
<dbReference type="PANTHER" id="PTHR43570:SF20">
    <property type="entry name" value="ALDEHYDE DEHYDROGENASE ALDX-RELATED"/>
    <property type="match status" value="1"/>
</dbReference>
<feature type="domain" description="Aldehyde dehydrogenase" evidence="8">
    <location>
        <begin position="24"/>
        <end position="445"/>
    </location>
</feature>
<dbReference type="GO" id="GO:0004029">
    <property type="term" value="F:aldehyde dehydrogenase (NAD+) activity"/>
    <property type="evidence" value="ECO:0007669"/>
    <property type="project" value="TreeGrafter"/>
</dbReference>
<keyword evidence="2 4" id="KW-0560">Oxidoreductase</keyword>
<dbReference type="InterPro" id="IPR029510">
    <property type="entry name" value="Ald_DH_CS_GLU"/>
</dbReference>
<feature type="active site" evidence="5 6">
    <location>
        <position position="224"/>
    </location>
</feature>
<dbReference type="GO" id="GO:0006081">
    <property type="term" value="P:aldehyde metabolic process"/>
    <property type="evidence" value="ECO:0007669"/>
    <property type="project" value="InterPro"/>
</dbReference>
<dbReference type="PROSITE" id="PS00687">
    <property type="entry name" value="ALDEHYDE_DEHYDR_GLU"/>
    <property type="match status" value="1"/>
</dbReference>
<dbReference type="EMBL" id="VTUX01000001">
    <property type="protein sequence ID" value="KAA1194032.1"/>
    <property type="molecule type" value="Genomic_DNA"/>
</dbReference>
<evidence type="ECO:0000256" key="3">
    <source>
        <dbReference type="ARBA" id="ARBA00023027"/>
    </source>
</evidence>
<dbReference type="InterPro" id="IPR016161">
    <property type="entry name" value="Ald_DH/histidinol_DH"/>
</dbReference>
<gene>
    <name evidence="9" type="ORF">F0M18_00885</name>
</gene>
<dbReference type="Gene3D" id="3.40.605.10">
    <property type="entry name" value="Aldehyde Dehydrogenase, Chain A, domain 1"/>
    <property type="match status" value="1"/>
</dbReference>
<evidence type="ECO:0000256" key="2">
    <source>
        <dbReference type="ARBA" id="ARBA00023002"/>
    </source>
</evidence>
<accession>A0A5B0X454</accession>
<dbReference type="RefSeq" id="WP_149609501.1">
    <property type="nucleotide sequence ID" value="NZ_VTUX01000001.1"/>
</dbReference>
<dbReference type="InterPro" id="IPR016163">
    <property type="entry name" value="Ald_DH_C"/>
</dbReference>
<dbReference type="PIRSF" id="PIRSF036492">
    <property type="entry name" value="ALDH"/>
    <property type="match status" value="1"/>
</dbReference>
<sequence length="480" mass="54569">MTAAQETLSSDNAAMLRAHFELQREAYHANPYPDYQQRKEDLLNLKRMVSENMDAIIEAISADYGNRSRHETQFAEIISATDGINDTIKHLKKWMKVQKRHVDQSLFPGGKNRVMPQPLGVVGMIVPWNFPINLSVVPLAAALAAGNRAMVKMSENSINLTRLLMELSPKYLPEDKLRFFEETGSVGIEFSQIPFDLIIFTGSGQTGRKVMAAAAQNLTPVVLELGGKAPAVIDPNYNLKRAVERIMFVKQFNAGQICTNVDYVFVHESQREEFIRLAQEYVAKHCPDIEHTDYTSVIDDRSVKRLADTLEDARAKGATIVNLNGDQQINYETRKFPLHLVLDTTDDMVIRHRETFGPLLKVMMYRDHEEVVQHINKYDRPLALYPFTNDRELQDMYIRRVMSGGVTVNDALFHVAQHDIPFGGVGPSGMGHYHGREGFTTFSKLRPIYYQPAFSPMKFLRPPYGKFATRVYNLLVKLKS</sequence>
<reference evidence="9 10" key="1">
    <citation type="submission" date="2019-09" db="EMBL/GenBank/DDBJ databases">
        <authorList>
            <person name="Chen X.-Y."/>
        </authorList>
    </citation>
    <scope>NUCLEOTIDE SEQUENCE [LARGE SCALE GENOMIC DNA]</scope>
    <source>
        <strain evidence="9 10">NY5</strain>
    </source>
</reference>
<dbReference type="InterPro" id="IPR012394">
    <property type="entry name" value="Aldehyde_DH_NAD(P)"/>
</dbReference>
<feature type="active site" evidence="5">
    <location>
        <position position="258"/>
    </location>
</feature>
<evidence type="ECO:0000313" key="9">
    <source>
        <dbReference type="EMBL" id="KAA1194032.1"/>
    </source>
</evidence>
<evidence type="ECO:0000313" key="10">
    <source>
        <dbReference type="Proteomes" id="UP000323708"/>
    </source>
</evidence>
<name>A0A5B0X454_9GAMM</name>
<keyword evidence="3" id="KW-0520">NAD</keyword>
<dbReference type="Gene3D" id="3.40.309.10">
    <property type="entry name" value="Aldehyde Dehydrogenase, Chain A, domain 2"/>
    <property type="match status" value="1"/>
</dbReference>
<evidence type="ECO:0000256" key="1">
    <source>
        <dbReference type="ARBA" id="ARBA00009986"/>
    </source>
</evidence>